<evidence type="ECO:0000313" key="7">
    <source>
        <dbReference type="EMBL" id="KAJ8033493.1"/>
    </source>
</evidence>
<evidence type="ECO:0000256" key="4">
    <source>
        <dbReference type="PROSITE-ProRule" id="PRU00146"/>
    </source>
</evidence>
<evidence type="ECO:0000256" key="3">
    <source>
        <dbReference type="ARBA" id="ARBA00022833"/>
    </source>
</evidence>
<dbReference type="PROSITE" id="PS50016">
    <property type="entry name" value="ZF_PHD_2"/>
    <property type="match status" value="1"/>
</dbReference>
<evidence type="ECO:0000256" key="5">
    <source>
        <dbReference type="SAM" id="MobiDB-lite"/>
    </source>
</evidence>
<feature type="region of interest" description="Disordered" evidence="5">
    <location>
        <begin position="386"/>
        <end position="448"/>
    </location>
</feature>
<feature type="domain" description="PHD-type" evidence="6">
    <location>
        <begin position="553"/>
        <end position="609"/>
    </location>
</feature>
<comment type="caution">
    <text evidence="7">The sequence shown here is derived from an EMBL/GenBank/DDBJ whole genome shotgun (WGS) entry which is preliminary data.</text>
</comment>
<keyword evidence="3" id="KW-0862">Zinc</keyword>
<reference evidence="7" key="1">
    <citation type="submission" date="2021-10" db="EMBL/GenBank/DDBJ databases">
        <title>Tropical sea cucumber genome reveals ecological adaptation and Cuvierian tubules defense mechanism.</title>
        <authorList>
            <person name="Chen T."/>
        </authorList>
    </citation>
    <scope>NUCLEOTIDE SEQUENCE</scope>
    <source>
        <strain evidence="7">Nanhai2018</strain>
        <tissue evidence="7">Muscle</tissue>
    </source>
</reference>
<dbReference type="InterPro" id="IPR013083">
    <property type="entry name" value="Znf_RING/FYVE/PHD"/>
</dbReference>
<dbReference type="InterPro" id="IPR001965">
    <property type="entry name" value="Znf_PHD"/>
</dbReference>
<evidence type="ECO:0000313" key="8">
    <source>
        <dbReference type="Proteomes" id="UP001152320"/>
    </source>
</evidence>
<dbReference type="AlphaFoldDB" id="A0A9Q1H5F5"/>
<dbReference type="InterPro" id="IPR011011">
    <property type="entry name" value="Znf_FYVE_PHD"/>
</dbReference>
<accession>A0A9Q1H5F5</accession>
<name>A0A9Q1H5F5_HOLLE</name>
<gene>
    <name evidence="7" type="ORF">HOLleu_23750</name>
</gene>
<organism evidence="7 8">
    <name type="scientific">Holothuria leucospilota</name>
    <name type="common">Black long sea cucumber</name>
    <name type="synonym">Mertensiothuria leucospilota</name>
    <dbReference type="NCBI Taxonomy" id="206669"/>
    <lineage>
        <taxon>Eukaryota</taxon>
        <taxon>Metazoa</taxon>
        <taxon>Echinodermata</taxon>
        <taxon>Eleutherozoa</taxon>
        <taxon>Echinozoa</taxon>
        <taxon>Holothuroidea</taxon>
        <taxon>Aspidochirotacea</taxon>
        <taxon>Aspidochirotida</taxon>
        <taxon>Holothuriidae</taxon>
        <taxon>Holothuria</taxon>
    </lineage>
</organism>
<keyword evidence="8" id="KW-1185">Reference proteome</keyword>
<dbReference type="OrthoDB" id="5987693at2759"/>
<dbReference type="Gene3D" id="3.30.40.10">
    <property type="entry name" value="Zinc/RING finger domain, C3HC4 (zinc finger)"/>
    <property type="match status" value="1"/>
</dbReference>
<dbReference type="SMART" id="SM00249">
    <property type="entry name" value="PHD"/>
    <property type="match status" value="1"/>
</dbReference>
<dbReference type="EMBL" id="JAIZAY010000011">
    <property type="protein sequence ID" value="KAJ8033493.1"/>
    <property type="molecule type" value="Genomic_DNA"/>
</dbReference>
<feature type="compositionally biased region" description="Polar residues" evidence="5">
    <location>
        <begin position="390"/>
        <end position="405"/>
    </location>
</feature>
<sequence length="609" mass="66447">MGGAVLKGLQYTFLMAKHKRVGVSVAVGTFNTGKSLSAKLALSICGLHEGGMIASISDARLKRLSGAFAMPVCLNDVRLPKIIEEAVMGAFEPGYLTNCRGNLQYLTSPIVTCNRDVLTAVEKKMSPRELSRISLLTFDVPLPAVSDDERTELDKAMTHASSSVGRLIGARDELMEVETLKQIRGLLKSAIPFNQWHERLVHVYSLDMWCSHVFSTIVGHEVSIRELVQNFKSTTLKDVVRYQLFHDPYGQVLETIETLLQHAVKMLPLAKLKQMVSIGKHVFDGRVRTTALCIKLSDFLNEVCPLDKSRIQSCLRKGLGGHYATGKHRFSGEVHQCTMIWYKSVSDNCYREVAEDGSDDRESMDDSGYIDDDCVTTGTNEVCTSPVLDKNSTSSSEDSCVTTVTKGAGPSPVLDKNSTSSSDDSCVTTGTKGAGPSPVLDKNSTSSSDDSCVTIGTKYACPSPVLDKNSTSSSDDSCVTIGTKDACPSPVLDKNGTSSSGTGMQPSSFYPHQETTCVEEALRCTKTYIAAKRKRTGSGLLTAQASPPKKRKTFICPCCLKECLEDPKTFSQQSIGCDDCQRWWHWLCAGITRKAPSTHNWTCPDCKKQ</sequence>
<dbReference type="SUPFAM" id="SSF57903">
    <property type="entry name" value="FYVE/PHD zinc finger"/>
    <property type="match status" value="1"/>
</dbReference>
<protein>
    <submittedName>
        <fullName evidence="7">Transcription initiation factor TFIID subunit 3</fullName>
    </submittedName>
</protein>
<evidence type="ECO:0000256" key="2">
    <source>
        <dbReference type="ARBA" id="ARBA00022771"/>
    </source>
</evidence>
<dbReference type="GO" id="GO:0008270">
    <property type="term" value="F:zinc ion binding"/>
    <property type="evidence" value="ECO:0007669"/>
    <property type="project" value="UniProtKB-KW"/>
</dbReference>
<dbReference type="PROSITE" id="PS01359">
    <property type="entry name" value="ZF_PHD_1"/>
    <property type="match status" value="1"/>
</dbReference>
<evidence type="ECO:0000259" key="6">
    <source>
        <dbReference type="PROSITE" id="PS50016"/>
    </source>
</evidence>
<proteinExistence type="predicted"/>
<dbReference type="InterPro" id="IPR019787">
    <property type="entry name" value="Znf_PHD-finger"/>
</dbReference>
<dbReference type="Proteomes" id="UP001152320">
    <property type="component" value="Chromosome 11"/>
</dbReference>
<keyword evidence="2 4" id="KW-0863">Zinc-finger</keyword>
<evidence type="ECO:0000256" key="1">
    <source>
        <dbReference type="ARBA" id="ARBA00022723"/>
    </source>
</evidence>
<keyword evidence="1" id="KW-0479">Metal-binding</keyword>
<feature type="compositionally biased region" description="Low complexity" evidence="5">
    <location>
        <begin position="418"/>
        <end position="431"/>
    </location>
</feature>
<dbReference type="InterPro" id="IPR019786">
    <property type="entry name" value="Zinc_finger_PHD-type_CS"/>
</dbReference>